<feature type="non-terminal residue" evidence="1">
    <location>
        <position position="84"/>
    </location>
</feature>
<keyword evidence="2" id="KW-1185">Reference proteome</keyword>
<gene>
    <name evidence="1" type="ORF">M9458_029692</name>
</gene>
<sequence length="84" mass="9365">EPGTAKLIQTDVLLHCIQRESPSAQAMGVLLLQNCSTHVLSFELWCLEPSNLTQIRSQSTSFLFLLNAYLRRATTDDPTCPKDS</sequence>
<dbReference type="AlphaFoldDB" id="A0ABD0PIQ7"/>
<accession>A0ABD0PIQ7</accession>
<dbReference type="Proteomes" id="UP001529510">
    <property type="component" value="Unassembled WGS sequence"/>
</dbReference>
<name>A0ABD0PIQ7_CIRMR</name>
<comment type="caution">
    <text evidence="1">The sequence shown here is derived from an EMBL/GenBank/DDBJ whole genome shotgun (WGS) entry which is preliminary data.</text>
</comment>
<evidence type="ECO:0000313" key="2">
    <source>
        <dbReference type="Proteomes" id="UP001529510"/>
    </source>
</evidence>
<dbReference type="EMBL" id="JAMKFB020000015">
    <property type="protein sequence ID" value="KAL0173724.1"/>
    <property type="molecule type" value="Genomic_DNA"/>
</dbReference>
<protein>
    <submittedName>
        <fullName evidence="1">Uncharacterized protein</fullName>
    </submittedName>
</protein>
<organism evidence="1 2">
    <name type="scientific">Cirrhinus mrigala</name>
    <name type="common">Mrigala</name>
    <dbReference type="NCBI Taxonomy" id="683832"/>
    <lineage>
        <taxon>Eukaryota</taxon>
        <taxon>Metazoa</taxon>
        <taxon>Chordata</taxon>
        <taxon>Craniata</taxon>
        <taxon>Vertebrata</taxon>
        <taxon>Euteleostomi</taxon>
        <taxon>Actinopterygii</taxon>
        <taxon>Neopterygii</taxon>
        <taxon>Teleostei</taxon>
        <taxon>Ostariophysi</taxon>
        <taxon>Cypriniformes</taxon>
        <taxon>Cyprinidae</taxon>
        <taxon>Labeoninae</taxon>
        <taxon>Labeonini</taxon>
        <taxon>Cirrhinus</taxon>
    </lineage>
</organism>
<evidence type="ECO:0000313" key="1">
    <source>
        <dbReference type="EMBL" id="KAL0173724.1"/>
    </source>
</evidence>
<feature type="non-terminal residue" evidence="1">
    <location>
        <position position="1"/>
    </location>
</feature>
<proteinExistence type="predicted"/>
<reference evidence="1 2" key="1">
    <citation type="submission" date="2024-05" db="EMBL/GenBank/DDBJ databases">
        <title>Genome sequencing and assembly of Indian major carp, Cirrhinus mrigala (Hamilton, 1822).</title>
        <authorList>
            <person name="Mohindra V."/>
            <person name="Chowdhury L.M."/>
            <person name="Lal K."/>
            <person name="Jena J.K."/>
        </authorList>
    </citation>
    <scope>NUCLEOTIDE SEQUENCE [LARGE SCALE GENOMIC DNA]</scope>
    <source>
        <strain evidence="1">CM1030</strain>
        <tissue evidence="1">Blood</tissue>
    </source>
</reference>